<feature type="domain" description="CENP-V/GFA" evidence="6">
    <location>
        <begin position="7"/>
        <end position="117"/>
    </location>
</feature>
<dbReference type="PANTHER" id="PTHR33337">
    <property type="entry name" value="GFA DOMAIN-CONTAINING PROTEIN"/>
    <property type="match status" value="1"/>
</dbReference>
<evidence type="ECO:0000313" key="8">
    <source>
        <dbReference type="Proteomes" id="UP001172778"/>
    </source>
</evidence>
<keyword evidence="2" id="KW-0479">Metal-binding</keyword>
<dbReference type="InterPro" id="IPR006913">
    <property type="entry name" value="CENP-V/GFA"/>
</dbReference>
<gene>
    <name evidence="7" type="ORF">PZA18_17230</name>
</gene>
<dbReference type="PANTHER" id="PTHR33337:SF40">
    <property type="entry name" value="CENP-V_GFA DOMAIN-CONTAINING PROTEIN-RELATED"/>
    <property type="match status" value="1"/>
</dbReference>
<evidence type="ECO:0000256" key="4">
    <source>
        <dbReference type="ARBA" id="ARBA00023239"/>
    </source>
</evidence>
<evidence type="ECO:0000313" key="7">
    <source>
        <dbReference type="EMBL" id="MDK2125799.1"/>
    </source>
</evidence>
<comment type="similarity">
    <text evidence="1">Belongs to the Gfa family.</text>
</comment>
<keyword evidence="8" id="KW-1185">Reference proteome</keyword>
<proteinExistence type="inferred from homology"/>
<dbReference type="Gene3D" id="3.90.1590.10">
    <property type="entry name" value="glutathione-dependent formaldehyde- activating enzyme (gfa)"/>
    <property type="match status" value="1"/>
</dbReference>
<dbReference type="PROSITE" id="PS51891">
    <property type="entry name" value="CENP_V_GFA"/>
    <property type="match status" value="1"/>
</dbReference>
<dbReference type="SUPFAM" id="SSF51316">
    <property type="entry name" value="Mss4-like"/>
    <property type="match status" value="1"/>
</dbReference>
<protein>
    <submittedName>
        <fullName evidence="7">GFA family protein</fullName>
    </submittedName>
</protein>
<dbReference type="Proteomes" id="UP001172778">
    <property type="component" value="Unassembled WGS sequence"/>
</dbReference>
<dbReference type="RefSeq" id="WP_284102112.1">
    <property type="nucleotide sequence ID" value="NZ_JARRAF010000024.1"/>
</dbReference>
<keyword evidence="3" id="KW-0862">Zinc</keyword>
<evidence type="ECO:0000259" key="6">
    <source>
        <dbReference type="PROSITE" id="PS51891"/>
    </source>
</evidence>
<feature type="region of interest" description="Disordered" evidence="5">
    <location>
        <begin position="127"/>
        <end position="146"/>
    </location>
</feature>
<organism evidence="7 8">
    <name type="scientific">Parachitinimonas caeni</name>
    <dbReference type="NCBI Taxonomy" id="3031301"/>
    <lineage>
        <taxon>Bacteria</taxon>
        <taxon>Pseudomonadati</taxon>
        <taxon>Pseudomonadota</taxon>
        <taxon>Betaproteobacteria</taxon>
        <taxon>Neisseriales</taxon>
        <taxon>Chitinibacteraceae</taxon>
        <taxon>Parachitinimonas</taxon>
    </lineage>
</organism>
<reference evidence="7" key="1">
    <citation type="submission" date="2023-03" db="EMBL/GenBank/DDBJ databases">
        <title>Chitinimonas shenzhenensis gen. nov., sp. nov., a novel member of family Burkholderiaceae isolated from activated sludge collected in Shen Zhen, China.</title>
        <authorList>
            <person name="Wang X."/>
        </authorList>
    </citation>
    <scope>NUCLEOTIDE SEQUENCE</scope>
    <source>
        <strain evidence="7">DQS-5</strain>
    </source>
</reference>
<evidence type="ECO:0000256" key="3">
    <source>
        <dbReference type="ARBA" id="ARBA00022833"/>
    </source>
</evidence>
<keyword evidence="4" id="KW-0456">Lyase</keyword>
<dbReference type="InterPro" id="IPR011057">
    <property type="entry name" value="Mss4-like_sf"/>
</dbReference>
<evidence type="ECO:0000256" key="1">
    <source>
        <dbReference type="ARBA" id="ARBA00005495"/>
    </source>
</evidence>
<name>A0ABT7E178_9NEIS</name>
<sequence>MPNPPVIKGQCLCGAIEFEVTPPSLWAAHCHCTQCRRSHGAAFVTWFGIAECRLHIHDDQNLLHWHQSSAAARRGFCRDCGSRLFFQSSRWPGEMHITLASLLTPLDREPTAHVFWDSHVKWAPTVDQHPHYGGESGTELLDDAGK</sequence>
<dbReference type="Pfam" id="PF04828">
    <property type="entry name" value="GFA"/>
    <property type="match status" value="1"/>
</dbReference>
<comment type="caution">
    <text evidence="7">The sequence shown here is derived from an EMBL/GenBank/DDBJ whole genome shotgun (WGS) entry which is preliminary data.</text>
</comment>
<dbReference type="EMBL" id="JARRAF010000024">
    <property type="protein sequence ID" value="MDK2125799.1"/>
    <property type="molecule type" value="Genomic_DNA"/>
</dbReference>
<evidence type="ECO:0000256" key="5">
    <source>
        <dbReference type="SAM" id="MobiDB-lite"/>
    </source>
</evidence>
<accession>A0ABT7E178</accession>
<evidence type="ECO:0000256" key="2">
    <source>
        <dbReference type="ARBA" id="ARBA00022723"/>
    </source>
</evidence>